<evidence type="ECO:0000256" key="5">
    <source>
        <dbReference type="SAM" id="MobiDB-lite"/>
    </source>
</evidence>
<feature type="non-terminal residue" evidence="6">
    <location>
        <position position="246"/>
    </location>
</feature>
<feature type="compositionally biased region" description="Polar residues" evidence="5">
    <location>
        <begin position="162"/>
        <end position="204"/>
    </location>
</feature>
<evidence type="ECO:0008006" key="8">
    <source>
        <dbReference type="Google" id="ProtNLM"/>
    </source>
</evidence>
<protein>
    <recommendedName>
        <fullName evidence="8">ADP-ribosylation factor GTPase-activating protein 1</fullName>
    </recommendedName>
</protein>
<keyword evidence="2" id="KW-0479">Metal-binding</keyword>
<dbReference type="GO" id="GO:0000139">
    <property type="term" value="C:Golgi membrane"/>
    <property type="evidence" value="ECO:0007669"/>
    <property type="project" value="TreeGrafter"/>
</dbReference>
<dbReference type="PANTHER" id="PTHR46395">
    <property type="entry name" value="ADP-RIBOSYLATION FACTOR GTPASE-ACTIVATING PROTEIN 1"/>
    <property type="match status" value="1"/>
</dbReference>
<dbReference type="GO" id="GO:0008270">
    <property type="term" value="F:zinc ion binding"/>
    <property type="evidence" value="ECO:0007669"/>
    <property type="project" value="UniProtKB-KW"/>
</dbReference>
<feature type="region of interest" description="Disordered" evidence="5">
    <location>
        <begin position="48"/>
        <end position="67"/>
    </location>
</feature>
<feature type="compositionally biased region" description="Polar residues" evidence="5">
    <location>
        <begin position="50"/>
        <end position="67"/>
    </location>
</feature>
<accession>A0A8S3HA59</accession>
<evidence type="ECO:0000256" key="2">
    <source>
        <dbReference type="ARBA" id="ARBA00022723"/>
    </source>
</evidence>
<feature type="region of interest" description="Disordered" evidence="5">
    <location>
        <begin position="1"/>
        <end position="43"/>
    </location>
</feature>
<proteinExistence type="predicted"/>
<feature type="compositionally biased region" description="Polar residues" evidence="5">
    <location>
        <begin position="212"/>
        <end position="222"/>
    </location>
</feature>
<reference evidence="6" key="1">
    <citation type="submission" date="2021-02" db="EMBL/GenBank/DDBJ databases">
        <authorList>
            <person name="Nowell W R."/>
        </authorList>
    </citation>
    <scope>NUCLEOTIDE SEQUENCE</scope>
</reference>
<evidence type="ECO:0000313" key="7">
    <source>
        <dbReference type="Proteomes" id="UP000681720"/>
    </source>
</evidence>
<gene>
    <name evidence="6" type="ORF">GIL414_LOCUS68598</name>
</gene>
<keyword evidence="1" id="KW-0343">GTPase activation</keyword>
<evidence type="ECO:0000256" key="3">
    <source>
        <dbReference type="ARBA" id="ARBA00022771"/>
    </source>
</evidence>
<dbReference type="PANTHER" id="PTHR46395:SF1">
    <property type="entry name" value="ADP-RIBOSYLATION FACTOR GTPASE-ACTIVATING PROTEIN 1"/>
    <property type="match status" value="1"/>
</dbReference>
<dbReference type="GO" id="GO:0030100">
    <property type="term" value="P:regulation of endocytosis"/>
    <property type="evidence" value="ECO:0007669"/>
    <property type="project" value="TreeGrafter"/>
</dbReference>
<dbReference type="AlphaFoldDB" id="A0A8S3HA59"/>
<feature type="region of interest" description="Disordered" evidence="5">
    <location>
        <begin position="156"/>
        <end position="246"/>
    </location>
</feature>
<organism evidence="6 7">
    <name type="scientific">Rotaria magnacalcarata</name>
    <dbReference type="NCBI Taxonomy" id="392030"/>
    <lineage>
        <taxon>Eukaryota</taxon>
        <taxon>Metazoa</taxon>
        <taxon>Spiralia</taxon>
        <taxon>Gnathifera</taxon>
        <taxon>Rotifera</taxon>
        <taxon>Eurotatoria</taxon>
        <taxon>Bdelloidea</taxon>
        <taxon>Philodinida</taxon>
        <taxon>Philodinidae</taxon>
        <taxon>Rotaria</taxon>
    </lineage>
</organism>
<dbReference type="GO" id="GO:0005096">
    <property type="term" value="F:GTPase activator activity"/>
    <property type="evidence" value="ECO:0007669"/>
    <property type="project" value="UniProtKB-KW"/>
</dbReference>
<keyword evidence="3" id="KW-0863">Zinc-finger</keyword>
<dbReference type="EMBL" id="CAJOBJ010328378">
    <property type="protein sequence ID" value="CAF5178793.1"/>
    <property type="molecule type" value="Genomic_DNA"/>
</dbReference>
<keyword evidence="4" id="KW-0862">Zinc</keyword>
<dbReference type="GO" id="GO:0032012">
    <property type="term" value="P:regulation of ARF protein signal transduction"/>
    <property type="evidence" value="ECO:0007669"/>
    <property type="project" value="TreeGrafter"/>
</dbReference>
<feature type="non-terminal residue" evidence="6">
    <location>
        <position position="1"/>
    </location>
</feature>
<comment type="caution">
    <text evidence="6">The sequence shown here is derived from an EMBL/GenBank/DDBJ whole genome shotgun (WGS) entry which is preliminary data.</text>
</comment>
<feature type="compositionally biased region" description="Polar residues" evidence="5">
    <location>
        <begin position="1"/>
        <end position="11"/>
    </location>
</feature>
<evidence type="ECO:0000313" key="6">
    <source>
        <dbReference type="EMBL" id="CAF5178793.1"/>
    </source>
</evidence>
<dbReference type="Proteomes" id="UP000681720">
    <property type="component" value="Unassembled WGS sequence"/>
</dbReference>
<name>A0A8S3HA59_9BILA</name>
<sequence length="246" mass="26817">SSEWTQNNNKSSEQRTQDYGGGGGYQNSGSNDQQYSSGLGSGNPKYWGFGNTNYDTSSQQQSSNPDLLASSISNMSVNAAKWAGVAKDSMFKISKTAADKATELTSKVTEQAKDGSLLTNVQSGVTSIASSMGKIGTKTWSDMQSLWAGKDYHSYNSEDQRLNNSQHYSDPNEGFSSYQNHSSLSSTYHNDSGYQNTFSNSPTPQQQQQQQHTLSQSSTEISKPQRDVSFESWLNDEPISKPSSAS</sequence>
<evidence type="ECO:0000256" key="1">
    <source>
        <dbReference type="ARBA" id="ARBA00022468"/>
    </source>
</evidence>
<evidence type="ECO:0000256" key="4">
    <source>
        <dbReference type="ARBA" id="ARBA00022833"/>
    </source>
</evidence>